<dbReference type="Pfam" id="PF01094">
    <property type="entry name" value="ANF_receptor"/>
    <property type="match status" value="1"/>
</dbReference>
<evidence type="ECO:0000259" key="7">
    <source>
        <dbReference type="PROSITE" id="PS50259"/>
    </source>
</evidence>
<keyword evidence="5" id="KW-0325">Glycoprotein</keyword>
<dbReference type="Pfam" id="PF00003">
    <property type="entry name" value="7tm_3"/>
    <property type="match status" value="1"/>
</dbReference>
<reference evidence="8" key="1">
    <citation type="submission" date="2017-02" db="UniProtKB">
        <authorList>
            <consortium name="WormBaseParasite"/>
        </authorList>
    </citation>
    <scope>IDENTIFICATION</scope>
</reference>
<dbReference type="CDD" id="cd13953">
    <property type="entry name" value="7tm_classC_mGluR-like"/>
    <property type="match status" value="1"/>
</dbReference>
<evidence type="ECO:0000256" key="4">
    <source>
        <dbReference type="ARBA" id="ARBA00023136"/>
    </source>
</evidence>
<feature type="transmembrane region" description="Helical" evidence="6">
    <location>
        <begin position="535"/>
        <end position="557"/>
    </location>
</feature>
<organism evidence="8">
    <name type="scientific">Anisakis simplex</name>
    <name type="common">Herring worm</name>
    <dbReference type="NCBI Taxonomy" id="6269"/>
    <lineage>
        <taxon>Eukaryota</taxon>
        <taxon>Metazoa</taxon>
        <taxon>Ecdysozoa</taxon>
        <taxon>Nematoda</taxon>
        <taxon>Chromadorea</taxon>
        <taxon>Rhabditida</taxon>
        <taxon>Spirurina</taxon>
        <taxon>Ascaridomorpha</taxon>
        <taxon>Ascaridoidea</taxon>
        <taxon>Anisakidae</taxon>
        <taxon>Anisakis</taxon>
        <taxon>Anisakis simplex complex</taxon>
    </lineage>
</organism>
<proteinExistence type="predicted"/>
<evidence type="ECO:0000256" key="5">
    <source>
        <dbReference type="ARBA" id="ARBA00023180"/>
    </source>
</evidence>
<sequence>LIALSSEHSANLDEYSTMPSSKFYALALIKLLKKFNWDYVTAILSQQDSASLAVYGQFERLASERGICISDEIHVDGEHSPEAITSSTTNVTLLFTTAADAANFFAAKLRRESSSAHVYVVIGDAHDFYLHDPSNVAKLVGTVSLQPKDVSYDDFREWLEITTPLTLPEQWYWRFVENRWQCALLQSSRKTYNDKLCTGDELLDVPMLGVKTSSRNQKNLGRMTRSGYLSRGVERFLFAMDVVYRRLCPEQTGVCSDFYRNGRSFSYRTIGNWSLDDGLRFTDAYKNFDINGNQIPSQNAAALRTVSRCEPPLCKCWMDKDFFKNPLHMPFNEDVTLLGGSYVQSEPTASNNQLGQQDSPVLKHITEGQWHIHGSNYAFLVIITLLILTALAVLLLICVKVYLRVVKGNQSLGISLLVGIIILYFTGYAFVFDPSDILRNAETIGFSHSIHISFWNYWLLLFFILGVQIALSVRWVTEQFAASIVLDGTSMHTRCTFGVEEFLLSQTYVVLLLILALFINSRNRNIKRNYKETKWLFIAALTCVLLWMAWMITYVAVSPPYKDMVIVVELMLCASVLLIFLFGPKIYILLSYEPVIVEYNAQAGKCKDGVYENGLFEKDDEMKRSVSPTDSYATMTQTSLCNIHKASAATPHSIASTSGACSDEQVRLKLSLFDGYFPLLFLITPSSDQ</sequence>
<dbReference type="Gene3D" id="3.40.50.2300">
    <property type="match status" value="2"/>
</dbReference>
<dbReference type="InterPro" id="IPR050726">
    <property type="entry name" value="mGluR"/>
</dbReference>
<feature type="transmembrane region" description="Helical" evidence="6">
    <location>
        <begin position="411"/>
        <end position="432"/>
    </location>
</feature>
<keyword evidence="4 6" id="KW-0472">Membrane</keyword>
<name>A0A0M3KA76_ANISI</name>
<dbReference type="WBParaSite" id="ASIM_0001787201-mRNA-1">
    <property type="protein sequence ID" value="ASIM_0001787201-mRNA-1"/>
    <property type="gene ID" value="ASIM_0001787201"/>
</dbReference>
<dbReference type="InterPro" id="IPR001828">
    <property type="entry name" value="ANF_lig-bd_rcpt"/>
</dbReference>
<evidence type="ECO:0000256" key="6">
    <source>
        <dbReference type="SAM" id="Phobius"/>
    </source>
</evidence>
<feature type="domain" description="G-protein coupled receptors family 3 profile" evidence="7">
    <location>
        <begin position="459"/>
        <end position="590"/>
    </location>
</feature>
<evidence type="ECO:0000256" key="1">
    <source>
        <dbReference type="ARBA" id="ARBA00004141"/>
    </source>
</evidence>
<evidence type="ECO:0000256" key="3">
    <source>
        <dbReference type="ARBA" id="ARBA00022989"/>
    </source>
</evidence>
<evidence type="ECO:0000313" key="8">
    <source>
        <dbReference type="WBParaSite" id="ASIM_0001787201-mRNA-1"/>
    </source>
</evidence>
<dbReference type="PANTHER" id="PTHR24060">
    <property type="entry name" value="METABOTROPIC GLUTAMATE RECEPTOR"/>
    <property type="match status" value="1"/>
</dbReference>
<dbReference type="InterPro" id="IPR028082">
    <property type="entry name" value="Peripla_BP_I"/>
</dbReference>
<dbReference type="SUPFAM" id="SSF53822">
    <property type="entry name" value="Periplasmic binding protein-like I"/>
    <property type="match status" value="1"/>
</dbReference>
<keyword evidence="3 6" id="KW-1133">Transmembrane helix</keyword>
<protein>
    <submittedName>
        <fullName evidence="8">CELF35-1 (inferred by orthology to a C. elegans protein)</fullName>
    </submittedName>
</protein>
<dbReference type="AlphaFoldDB" id="A0A0M3KA76"/>
<feature type="transmembrane region" description="Helical" evidence="6">
    <location>
        <begin position="377"/>
        <end position="399"/>
    </location>
</feature>
<dbReference type="GO" id="GO:0016020">
    <property type="term" value="C:membrane"/>
    <property type="evidence" value="ECO:0007669"/>
    <property type="project" value="UniProtKB-SubCell"/>
</dbReference>
<evidence type="ECO:0000256" key="2">
    <source>
        <dbReference type="ARBA" id="ARBA00022692"/>
    </source>
</evidence>
<keyword evidence="2 6" id="KW-0812">Transmembrane</keyword>
<feature type="transmembrane region" description="Helical" evidence="6">
    <location>
        <begin position="452"/>
        <end position="473"/>
    </location>
</feature>
<feature type="transmembrane region" description="Helical" evidence="6">
    <location>
        <begin position="563"/>
        <end position="582"/>
    </location>
</feature>
<comment type="subcellular location">
    <subcellularLocation>
        <location evidence="1">Membrane</location>
        <topology evidence="1">Multi-pass membrane protein</topology>
    </subcellularLocation>
</comment>
<accession>A0A0M3KA76</accession>
<dbReference type="PROSITE" id="PS50259">
    <property type="entry name" value="G_PROTEIN_RECEP_F3_4"/>
    <property type="match status" value="1"/>
</dbReference>
<feature type="transmembrane region" description="Helical" evidence="6">
    <location>
        <begin position="505"/>
        <end position="523"/>
    </location>
</feature>
<dbReference type="InterPro" id="IPR017978">
    <property type="entry name" value="GPCR_3_C"/>
</dbReference>
<dbReference type="GO" id="GO:0004930">
    <property type="term" value="F:G protein-coupled receptor activity"/>
    <property type="evidence" value="ECO:0007669"/>
    <property type="project" value="InterPro"/>
</dbReference>